<feature type="compositionally biased region" description="Acidic residues" evidence="2">
    <location>
        <begin position="300"/>
        <end position="310"/>
    </location>
</feature>
<feature type="coiled-coil region" evidence="1">
    <location>
        <begin position="487"/>
        <end position="528"/>
    </location>
</feature>
<evidence type="ECO:0000313" key="3">
    <source>
        <dbReference type="EMBL" id="CAE8634096.1"/>
    </source>
</evidence>
<feature type="non-terminal residue" evidence="3">
    <location>
        <position position="1"/>
    </location>
</feature>
<feature type="region of interest" description="Disordered" evidence="2">
    <location>
        <begin position="952"/>
        <end position="1028"/>
    </location>
</feature>
<dbReference type="EMBL" id="CAJNNV010030902">
    <property type="protein sequence ID" value="CAE8634096.1"/>
    <property type="molecule type" value="Genomic_DNA"/>
</dbReference>
<sequence length="1028" mass="115148">TSKRTAKLEDDSEWGDAVEEEDDGKVDTLQITYIDPLSGEPSQQNVYCDLATWVPKATELRFLISSDLINLLTESHLTRHARWKDMHQKLGQTRIAFLCEIRRIRVVTERLNRAIKEEEAATKGAHIDSSDLPEPCGVHFYAAESYIDQWTEERLSKANDAFAAWINTEVVALNSRVAIVGGGSWKNLMWYGMTFWKLPDVGVFVMNNVEFDWQRKLIENTLTGGVWDDMDWLQPIVDDLQDTLKDMNARSDVIQHDTELMSQGIAMANAKIEKAEEFLRIPDPEPPSDHEEALDKEGPVEEEEDSEPETEAALDGLEDDEELKQMVAAAKKPGQPPLSRSAVEKMRRERLLKKKKEEREVLVQERAKEQEVKTQVQIAKLITAWEEKMVVAKSEVKTLAAPLSQAEVQLEAVLGNDYKKATEMVKAVEAQAEQLAVKAVQVTQEAEVLKEEVYQTEQKVKADKVAVEEIAAEVKELPPPDPKIKIVLELKKEYKSLLENAKKFKITISDIQDRIDGIKEELKKLLKLLGWVAPESGSSEEDGDEKPYWRRRKIAQNNPNGFDEREFLYKEHRYQLRKMKKRVKDELSDRADKVMTQLQAKRSAFGPDVRTAAQEESKLLPFSSDTSRAQVLAERGDSVERAIATARRRLMPPKDELPRPTPLEGEPRQTARLQQLRDALESKLRSCAACFAELLPQEGVLGELRPRLKALVDQLQAGYEDMLSLDDSDDVERQLEEITAALHGLIGEAVGLGDGDQQEPTSAALRNSLDFGELRTRLSEVRAHQRQLLAELRFAAGRGRGGGLRRGKSRGEFPRPFDAESSPRQLDGESLLAVPLGLSMPRGMSALCASGSGGLTQGSRAEVADFGFRPDGHGEESLENWPLFKVSKNSLQEPNGGGSRQRDDYRQQDSGTSIGSRSMLMGRSSFKQTDPKAARLQRVAADCDFRDYMTQMGDNSGGMGRSASAPDLEVKKGPSLPELVKKNFKPKDPYDILKTKGATSQKSPSSIRSNKNKLRATAPPDFGWLSKG</sequence>
<evidence type="ECO:0000256" key="2">
    <source>
        <dbReference type="SAM" id="MobiDB-lite"/>
    </source>
</evidence>
<feature type="compositionally biased region" description="Basic and acidic residues" evidence="2">
    <location>
        <begin position="281"/>
        <end position="299"/>
    </location>
</feature>
<gene>
    <name evidence="3" type="ORF">PGLA1383_LOCUS49769</name>
</gene>
<feature type="region of interest" description="Disordered" evidence="2">
    <location>
        <begin position="888"/>
        <end position="933"/>
    </location>
</feature>
<feature type="compositionally biased region" description="Basic and acidic residues" evidence="2">
    <location>
        <begin position="979"/>
        <end position="994"/>
    </location>
</feature>
<feature type="region of interest" description="Disordered" evidence="2">
    <location>
        <begin position="800"/>
        <end position="828"/>
    </location>
</feature>
<evidence type="ECO:0000313" key="4">
    <source>
        <dbReference type="Proteomes" id="UP000654075"/>
    </source>
</evidence>
<comment type="caution">
    <text evidence="3">The sequence shown here is derived from an EMBL/GenBank/DDBJ whole genome shotgun (WGS) entry which is preliminary data.</text>
</comment>
<feature type="coiled-coil region" evidence="1">
    <location>
        <begin position="418"/>
        <end position="459"/>
    </location>
</feature>
<keyword evidence="1" id="KW-0175">Coiled coil</keyword>
<proteinExistence type="predicted"/>
<keyword evidence="4" id="KW-1185">Reference proteome</keyword>
<reference evidence="3" key="1">
    <citation type="submission" date="2021-02" db="EMBL/GenBank/DDBJ databases">
        <authorList>
            <person name="Dougan E. K."/>
            <person name="Rhodes N."/>
            <person name="Thang M."/>
            <person name="Chan C."/>
        </authorList>
    </citation>
    <scope>NUCLEOTIDE SEQUENCE</scope>
</reference>
<name>A0A813H8Y4_POLGL</name>
<evidence type="ECO:0000256" key="1">
    <source>
        <dbReference type="SAM" id="Coils"/>
    </source>
</evidence>
<feature type="compositionally biased region" description="Basic and acidic residues" evidence="2">
    <location>
        <begin position="809"/>
        <end position="818"/>
    </location>
</feature>
<organism evidence="3 4">
    <name type="scientific">Polarella glacialis</name>
    <name type="common">Dinoflagellate</name>
    <dbReference type="NCBI Taxonomy" id="89957"/>
    <lineage>
        <taxon>Eukaryota</taxon>
        <taxon>Sar</taxon>
        <taxon>Alveolata</taxon>
        <taxon>Dinophyceae</taxon>
        <taxon>Suessiales</taxon>
        <taxon>Suessiaceae</taxon>
        <taxon>Polarella</taxon>
    </lineage>
</organism>
<feature type="compositionally biased region" description="Polar residues" evidence="2">
    <location>
        <begin position="997"/>
        <end position="1009"/>
    </location>
</feature>
<feature type="region of interest" description="Disordered" evidence="2">
    <location>
        <begin position="1"/>
        <end position="22"/>
    </location>
</feature>
<protein>
    <submittedName>
        <fullName evidence="3">Uncharacterized protein</fullName>
    </submittedName>
</protein>
<accession>A0A813H8Y4</accession>
<dbReference type="AlphaFoldDB" id="A0A813H8Y4"/>
<feature type="region of interest" description="Disordered" evidence="2">
    <location>
        <begin position="281"/>
        <end position="310"/>
    </location>
</feature>
<dbReference type="Proteomes" id="UP000654075">
    <property type="component" value="Unassembled WGS sequence"/>
</dbReference>
<feature type="compositionally biased region" description="Acidic residues" evidence="2">
    <location>
        <begin position="10"/>
        <end position="22"/>
    </location>
</feature>
<dbReference type="OrthoDB" id="438162at2759"/>